<dbReference type="Proteomes" id="UP000007703">
    <property type="component" value="Unassembled WGS sequence"/>
</dbReference>
<gene>
    <name evidence="2" type="ORF">CLUG_04194</name>
</gene>
<feature type="region of interest" description="Disordered" evidence="1">
    <location>
        <begin position="14"/>
        <end position="34"/>
    </location>
</feature>
<evidence type="ECO:0000313" key="3">
    <source>
        <dbReference type="Proteomes" id="UP000007703"/>
    </source>
</evidence>
<name>C4Y7L6_CLAL4</name>
<dbReference type="KEGG" id="clu:CLUG_04194"/>
<dbReference type="EMBL" id="CH408080">
    <property type="protein sequence ID" value="EEQ40064.1"/>
    <property type="molecule type" value="Genomic_DNA"/>
</dbReference>
<protein>
    <submittedName>
        <fullName evidence="2">Uncharacterized protein</fullName>
    </submittedName>
</protein>
<feature type="compositionally biased region" description="Polar residues" evidence="1">
    <location>
        <begin position="21"/>
        <end position="34"/>
    </location>
</feature>
<sequence>MSILDGSGAPISAKRLAHSASPRTSSVKTPSLGWSKSAMPCAKLSASSNTVSSNAASMGHGHGSARPMSSKPWATPLETWAPAKLASGKLGWPIGWPDILVWSIGGFGRLAPIGWLDWASSAVPNTAASGVSSDLNRRGLLRWFGAGNTHGVRTRVQLPHTGCTSSHLIFRRLHSAQPAREYLRLTSGMVGLCPTH</sequence>
<dbReference type="HOGENOM" id="CLU_1390077_0_0_1"/>
<reference evidence="2 3" key="1">
    <citation type="journal article" date="2009" name="Nature">
        <title>Evolution of pathogenicity and sexual reproduction in eight Candida genomes.</title>
        <authorList>
            <person name="Butler G."/>
            <person name="Rasmussen M.D."/>
            <person name="Lin M.F."/>
            <person name="Santos M.A."/>
            <person name="Sakthikumar S."/>
            <person name="Munro C.A."/>
            <person name="Rheinbay E."/>
            <person name="Grabherr M."/>
            <person name="Forche A."/>
            <person name="Reedy J.L."/>
            <person name="Agrafioti I."/>
            <person name="Arnaud M.B."/>
            <person name="Bates S."/>
            <person name="Brown A.J."/>
            <person name="Brunke S."/>
            <person name="Costanzo M.C."/>
            <person name="Fitzpatrick D.A."/>
            <person name="de Groot P.W."/>
            <person name="Harris D."/>
            <person name="Hoyer L.L."/>
            <person name="Hube B."/>
            <person name="Klis F.M."/>
            <person name="Kodira C."/>
            <person name="Lennard N."/>
            <person name="Logue M.E."/>
            <person name="Martin R."/>
            <person name="Neiman A.M."/>
            <person name="Nikolaou E."/>
            <person name="Quail M.A."/>
            <person name="Quinn J."/>
            <person name="Santos M.C."/>
            <person name="Schmitzberger F.F."/>
            <person name="Sherlock G."/>
            <person name="Shah P."/>
            <person name="Silverstein K.A."/>
            <person name="Skrzypek M.S."/>
            <person name="Soll D."/>
            <person name="Staggs R."/>
            <person name="Stansfield I."/>
            <person name="Stumpf M.P."/>
            <person name="Sudbery P.E."/>
            <person name="Srikantha T."/>
            <person name="Zeng Q."/>
            <person name="Berman J."/>
            <person name="Berriman M."/>
            <person name="Heitman J."/>
            <person name="Gow N.A."/>
            <person name="Lorenz M.C."/>
            <person name="Birren B.W."/>
            <person name="Kellis M."/>
            <person name="Cuomo C.A."/>
        </authorList>
    </citation>
    <scope>NUCLEOTIDE SEQUENCE [LARGE SCALE GENOMIC DNA]</scope>
    <source>
        <strain evidence="2 3">ATCC 42720</strain>
    </source>
</reference>
<organism evidence="2 3">
    <name type="scientific">Clavispora lusitaniae (strain ATCC 42720)</name>
    <name type="common">Yeast</name>
    <name type="synonym">Candida lusitaniae</name>
    <dbReference type="NCBI Taxonomy" id="306902"/>
    <lineage>
        <taxon>Eukaryota</taxon>
        <taxon>Fungi</taxon>
        <taxon>Dikarya</taxon>
        <taxon>Ascomycota</taxon>
        <taxon>Saccharomycotina</taxon>
        <taxon>Pichiomycetes</taxon>
        <taxon>Metschnikowiaceae</taxon>
        <taxon>Clavispora</taxon>
    </lineage>
</organism>
<evidence type="ECO:0000313" key="2">
    <source>
        <dbReference type="EMBL" id="EEQ40064.1"/>
    </source>
</evidence>
<dbReference type="AlphaFoldDB" id="C4Y7L6"/>
<evidence type="ECO:0000256" key="1">
    <source>
        <dbReference type="SAM" id="MobiDB-lite"/>
    </source>
</evidence>
<dbReference type="VEuPathDB" id="FungiDB:CLUG_04194"/>
<dbReference type="InParanoid" id="C4Y7L6"/>
<accession>C4Y7L6</accession>
<proteinExistence type="predicted"/>